<dbReference type="InterPro" id="IPR000073">
    <property type="entry name" value="AB_hydrolase_1"/>
</dbReference>
<evidence type="ECO:0000313" key="5">
    <source>
        <dbReference type="Proteomes" id="UP001465668"/>
    </source>
</evidence>
<dbReference type="PRINTS" id="PR00412">
    <property type="entry name" value="EPOXHYDRLASE"/>
</dbReference>
<accession>A0ABR2X672</accession>
<dbReference type="InterPro" id="IPR029058">
    <property type="entry name" value="AB_hydrolase_fold"/>
</dbReference>
<evidence type="ECO:0000259" key="3">
    <source>
        <dbReference type="Pfam" id="PF00561"/>
    </source>
</evidence>
<dbReference type="Pfam" id="PF00561">
    <property type="entry name" value="Abhydrolase_1"/>
    <property type="match status" value="1"/>
</dbReference>
<dbReference type="InterPro" id="IPR000639">
    <property type="entry name" value="Epox_hydrolase-like"/>
</dbReference>
<feature type="domain" description="AB hydrolase-1" evidence="3">
    <location>
        <begin position="32"/>
        <end position="145"/>
    </location>
</feature>
<comment type="caution">
    <text evidence="4">The sequence shown here is derived from an EMBL/GenBank/DDBJ whole genome shotgun (WGS) entry which is preliminary data.</text>
</comment>
<dbReference type="GO" id="GO:0016787">
    <property type="term" value="F:hydrolase activity"/>
    <property type="evidence" value="ECO:0007669"/>
    <property type="project" value="UniProtKB-KW"/>
</dbReference>
<dbReference type="SUPFAM" id="SSF53474">
    <property type="entry name" value="alpha/beta-Hydrolases"/>
    <property type="match status" value="1"/>
</dbReference>
<gene>
    <name evidence="4" type="ORF">SCAR479_14056</name>
</gene>
<sequence>MSCPLPDHQSFVTTRGYRYSYIHTPGQSHNQTLLLIHGWPSHIDDWFYQIRYFAAKGYGLIVPDMLGYGGSSNPGDVFAYRLRPITQDLAELLDHTHSEKVVGVGHDWGATILSRFAMYYPERVTALAFLGIGAPKPGTPFNLDIAREMAKKASGSEILGHIAYITRDSSSRRMMEQNPESVMDVMFASDPASWDRYFHPLNGFKTFVERGCRQPVGTWFTKDLRDRHLETFGRTDGYLGASRYYMMLDQNLSVPDEKGYEDFTIKQPVLLIVPNEPASASQMQAQMLSLWASSILVVQVDSGHWVHMERSDEANQAIEELMSNVLYR</sequence>
<dbReference type="Gene3D" id="3.40.50.1820">
    <property type="entry name" value="alpha/beta hydrolase"/>
    <property type="match status" value="1"/>
</dbReference>
<organism evidence="4 5">
    <name type="scientific">Seiridium cardinale</name>
    <dbReference type="NCBI Taxonomy" id="138064"/>
    <lineage>
        <taxon>Eukaryota</taxon>
        <taxon>Fungi</taxon>
        <taxon>Dikarya</taxon>
        <taxon>Ascomycota</taxon>
        <taxon>Pezizomycotina</taxon>
        <taxon>Sordariomycetes</taxon>
        <taxon>Xylariomycetidae</taxon>
        <taxon>Amphisphaeriales</taxon>
        <taxon>Sporocadaceae</taxon>
        <taxon>Seiridium</taxon>
    </lineage>
</organism>
<keyword evidence="5" id="KW-1185">Reference proteome</keyword>
<comment type="similarity">
    <text evidence="2">Belongs to the AB hydrolase superfamily. Epoxide hydrolase family.</text>
</comment>
<reference evidence="4 5" key="1">
    <citation type="submission" date="2024-02" db="EMBL/GenBank/DDBJ databases">
        <title>First draft genome assembly of two strains of Seiridium cardinale.</title>
        <authorList>
            <person name="Emiliani G."/>
            <person name="Scali E."/>
        </authorList>
    </citation>
    <scope>NUCLEOTIDE SEQUENCE [LARGE SCALE GENOMIC DNA]</scope>
    <source>
        <strain evidence="4 5">BM-138-000479</strain>
    </source>
</reference>
<proteinExistence type="inferred from homology"/>
<evidence type="ECO:0000256" key="2">
    <source>
        <dbReference type="ARBA" id="ARBA00038334"/>
    </source>
</evidence>
<dbReference type="PRINTS" id="PR00111">
    <property type="entry name" value="ABHYDROLASE"/>
</dbReference>
<name>A0ABR2X672_9PEZI</name>
<evidence type="ECO:0000313" key="4">
    <source>
        <dbReference type="EMBL" id="KAK9769270.1"/>
    </source>
</evidence>
<dbReference type="EMBL" id="JARVKM010000145">
    <property type="protein sequence ID" value="KAK9769270.1"/>
    <property type="molecule type" value="Genomic_DNA"/>
</dbReference>
<dbReference type="PANTHER" id="PTHR43329">
    <property type="entry name" value="EPOXIDE HYDROLASE"/>
    <property type="match status" value="1"/>
</dbReference>
<dbReference type="Proteomes" id="UP001465668">
    <property type="component" value="Unassembled WGS sequence"/>
</dbReference>
<evidence type="ECO:0000256" key="1">
    <source>
        <dbReference type="ARBA" id="ARBA00022801"/>
    </source>
</evidence>
<keyword evidence="1 4" id="KW-0378">Hydrolase</keyword>
<protein>
    <submittedName>
        <fullName evidence="4">AB hydrolase-1 domain-containing protein</fullName>
    </submittedName>
</protein>